<dbReference type="InterPro" id="IPR003148">
    <property type="entry name" value="RCK_N"/>
</dbReference>
<keyword evidence="16" id="KW-1185">Reference proteome</keyword>
<evidence type="ECO:0000256" key="4">
    <source>
        <dbReference type="ARBA" id="ARBA00022692"/>
    </source>
</evidence>
<keyword evidence="7 12" id="KW-1133">Transmembrane helix</keyword>
<dbReference type="InterPro" id="IPR003929">
    <property type="entry name" value="K_chnl_BK_asu"/>
</dbReference>
<evidence type="ECO:0000256" key="8">
    <source>
        <dbReference type="ARBA" id="ARBA00023065"/>
    </source>
</evidence>
<feature type="domain" description="RCK N-terminal" evidence="14">
    <location>
        <begin position="455"/>
        <end position="570"/>
    </location>
</feature>
<keyword evidence="6" id="KW-0630">Potassium</keyword>
<keyword evidence="10" id="KW-0407">Ion channel</keyword>
<feature type="region of interest" description="Disordered" evidence="11">
    <location>
        <begin position="723"/>
        <end position="791"/>
    </location>
</feature>
<evidence type="ECO:0000256" key="11">
    <source>
        <dbReference type="SAM" id="MobiDB-lite"/>
    </source>
</evidence>
<keyword evidence="9 12" id="KW-0472">Membrane</keyword>
<comment type="caution">
    <text evidence="15">The sequence shown here is derived from an EMBL/GenBank/DDBJ whole genome shotgun (WGS) entry which is preliminary data.</text>
</comment>
<evidence type="ECO:0000256" key="1">
    <source>
        <dbReference type="ARBA" id="ARBA00004141"/>
    </source>
</evidence>
<feature type="compositionally biased region" description="Low complexity" evidence="11">
    <location>
        <begin position="762"/>
        <end position="789"/>
    </location>
</feature>
<evidence type="ECO:0000259" key="13">
    <source>
        <dbReference type="Pfam" id="PF03493"/>
    </source>
</evidence>
<sequence>MRAAVTMHSTRPDTGNASNAGQQQQQRTTGRGLPGSSMGVSPTTYRSQESSDIGNGGVRRRAVSPGGNKSRVAFQEVDREASTDDPTEDTVQPGRDRVASTSNDGLDDPAPTDSTPLLQGHNRSRSGSNSPFPIPAPPRIQIDHEEVLMPRSVGSSRPTSPSHSNPAATTPTTPSALTQVGAGTEGYKSPTLRQKIAFELDTSRSGRLLDLFDAFLSFAQCALYVVNTTYVAPPLSPLSEDKASLRPLFIDRTNAELVTLDDAMAAVLGGHGSDKLLAQGRRKNAIPLPFPNICGELVITGLMLVLLLFRAYVAPSRSYFFTTWFAVFTLAATLPTIYLSYMSAGPIVYAFPARWARFHEALNTVLMPVKDPLIRMSPVARKTANVTGAIFFTLLTVSALIHITLYKDERQLVRDSTFLDIFYFTVMSSTSGLSTTITHDPSRSKFTKPYQNPGNQSHVVVTGTLDVNAIVEFLREFFCPDHGPSTITTTVVFLAPDEPSDPAYVSRVTYIKGTPTSFRALDRAQTRDARAVFVLSSKMTSESGDPLVDDAETIMRSLAIKKYFPTMPVFAQCLLPENQSQYFYLADKVLCIEELTLGMLAQSARVPGFSTLVSLLCSSMTDDSRRELVKETDKQGMGFLKPMIPSRLIYINFGACLMALGVPVERTDLPPSLRFHIVLNPSEHVITGEETGLLIGTESAVVRQISEWKESMATSAEVPVPLATGAASGGSRQSVVPPLGTGSKSMSVPKLTTEDVDSGQGPASVLSASPPLPAAASAQPASTPSSSSPIRRMSLDLSSLSEIRTKITAGAASLASLSVVSETQHNDEDHDNESENEATALDVSGGGYNLPRTELDLGLNAAPSSAASASYASSSLHVTGSDHLQAPPPSATHMPHPPPRRRRSLQRVKASMSRTGALLQSSRMLLEDDDDCAGADSILAQDVRKHIILCDASPGAVLPEHLDLFMQPLRDPKINHQMPVDLVRAGVERASKLVVMCSQKSNKRVADAGSILTALNAESSKGAIFCVIEPVCANHPAPSFMAGHAFSASLLDGILAQSYYSPHVLSLIKRLVFSHRPTLLEKLMIQQKEREVSSAFTSSLLLPETTKSPSCRSRTAQFTCWMLA</sequence>
<feature type="compositionally biased region" description="Polar residues" evidence="11">
    <location>
        <begin position="7"/>
        <end position="20"/>
    </location>
</feature>
<keyword evidence="4 12" id="KW-0812">Transmembrane</keyword>
<dbReference type="STRING" id="765915.A0A1Y2I250"/>
<dbReference type="Pfam" id="PF22614">
    <property type="entry name" value="Slo-like_RCK"/>
    <property type="match status" value="1"/>
</dbReference>
<reference evidence="15 16" key="1">
    <citation type="submission" date="2016-07" db="EMBL/GenBank/DDBJ databases">
        <title>Pervasive Adenine N6-methylation of Active Genes in Fungi.</title>
        <authorList>
            <consortium name="DOE Joint Genome Institute"/>
            <person name="Mondo S.J."/>
            <person name="Dannebaum R.O."/>
            <person name="Kuo R.C."/>
            <person name="Labutti K."/>
            <person name="Haridas S."/>
            <person name="Kuo A."/>
            <person name="Salamov A."/>
            <person name="Ahrendt S.R."/>
            <person name="Lipzen A."/>
            <person name="Sullivan W."/>
            <person name="Andreopoulos W.B."/>
            <person name="Clum A."/>
            <person name="Lindquist E."/>
            <person name="Daum C."/>
            <person name="Ramamoorthy G.K."/>
            <person name="Gryganskyi A."/>
            <person name="Culley D."/>
            <person name="Magnuson J.K."/>
            <person name="James T.Y."/>
            <person name="O'Malley M.A."/>
            <person name="Stajich J.E."/>
            <person name="Spatafora J.W."/>
            <person name="Visel A."/>
            <person name="Grigoriev I.V."/>
        </authorList>
    </citation>
    <scope>NUCLEOTIDE SEQUENCE [LARGE SCALE GENOMIC DNA]</scope>
    <source>
        <strain evidence="15 16">PL171</strain>
    </source>
</reference>
<protein>
    <submittedName>
        <fullName evidence="15">Uncharacterized protein</fullName>
    </submittedName>
</protein>
<evidence type="ECO:0000256" key="12">
    <source>
        <dbReference type="SAM" id="Phobius"/>
    </source>
</evidence>
<gene>
    <name evidence="15" type="ORF">BCR44DRAFT_1496231</name>
</gene>
<proteinExistence type="predicted"/>
<name>A0A1Y2I250_9FUNG</name>
<dbReference type="InterPro" id="IPR047871">
    <property type="entry name" value="K_chnl_Slo-like"/>
</dbReference>
<keyword evidence="8" id="KW-0406">Ion transport</keyword>
<evidence type="ECO:0000313" key="16">
    <source>
        <dbReference type="Proteomes" id="UP000193411"/>
    </source>
</evidence>
<feature type="compositionally biased region" description="Low complexity" evidence="11">
    <location>
        <begin position="158"/>
        <end position="176"/>
    </location>
</feature>
<dbReference type="Pfam" id="PF03493">
    <property type="entry name" value="BK_channel_a"/>
    <property type="match status" value="1"/>
</dbReference>
<dbReference type="AlphaFoldDB" id="A0A1Y2I250"/>
<dbReference type="EMBL" id="MCFL01000004">
    <property type="protein sequence ID" value="ORZ40043.1"/>
    <property type="molecule type" value="Genomic_DNA"/>
</dbReference>
<feature type="region of interest" description="Disordered" evidence="11">
    <location>
        <begin position="873"/>
        <end position="904"/>
    </location>
</feature>
<feature type="region of interest" description="Disordered" evidence="11">
    <location>
        <begin position="151"/>
        <end position="186"/>
    </location>
</feature>
<evidence type="ECO:0000256" key="5">
    <source>
        <dbReference type="ARBA" id="ARBA00022826"/>
    </source>
</evidence>
<feature type="compositionally biased region" description="Low complexity" evidence="11">
    <location>
        <begin position="21"/>
        <end position="31"/>
    </location>
</feature>
<feature type="transmembrane region" description="Helical" evidence="12">
    <location>
        <begin position="321"/>
        <end position="341"/>
    </location>
</feature>
<dbReference type="GO" id="GO:0005267">
    <property type="term" value="F:potassium channel activity"/>
    <property type="evidence" value="ECO:0007669"/>
    <property type="project" value="UniProtKB-KW"/>
</dbReference>
<evidence type="ECO:0000256" key="7">
    <source>
        <dbReference type="ARBA" id="ARBA00022989"/>
    </source>
</evidence>
<feature type="region of interest" description="Disordered" evidence="11">
    <location>
        <begin position="1"/>
        <end position="138"/>
    </location>
</feature>
<dbReference type="InterPro" id="IPR036291">
    <property type="entry name" value="NAD(P)-bd_dom_sf"/>
</dbReference>
<evidence type="ECO:0000259" key="14">
    <source>
        <dbReference type="Pfam" id="PF22614"/>
    </source>
</evidence>
<dbReference type="PANTHER" id="PTHR10027:SF10">
    <property type="entry name" value="SLOWPOKE 2, ISOFORM D"/>
    <property type="match status" value="1"/>
</dbReference>
<dbReference type="Gene3D" id="3.40.50.720">
    <property type="entry name" value="NAD(P)-binding Rossmann-like Domain"/>
    <property type="match status" value="1"/>
</dbReference>
<keyword evidence="2" id="KW-0813">Transport</keyword>
<feature type="transmembrane region" description="Helical" evidence="12">
    <location>
        <begin position="290"/>
        <end position="309"/>
    </location>
</feature>
<dbReference type="GO" id="GO:0016020">
    <property type="term" value="C:membrane"/>
    <property type="evidence" value="ECO:0007669"/>
    <property type="project" value="UniProtKB-SubCell"/>
</dbReference>
<accession>A0A1Y2I250</accession>
<evidence type="ECO:0000256" key="2">
    <source>
        <dbReference type="ARBA" id="ARBA00022448"/>
    </source>
</evidence>
<evidence type="ECO:0000256" key="10">
    <source>
        <dbReference type="ARBA" id="ARBA00023303"/>
    </source>
</evidence>
<feature type="domain" description="Calcium-activated potassium channel BK alpha subunit" evidence="13">
    <location>
        <begin position="587"/>
        <end position="625"/>
    </location>
</feature>
<keyword evidence="5" id="KW-0631">Potassium channel</keyword>
<dbReference type="PANTHER" id="PTHR10027">
    <property type="entry name" value="CALCIUM-ACTIVATED POTASSIUM CHANNEL ALPHA CHAIN"/>
    <property type="match status" value="1"/>
</dbReference>
<evidence type="ECO:0000256" key="9">
    <source>
        <dbReference type="ARBA" id="ARBA00023136"/>
    </source>
</evidence>
<dbReference type="OrthoDB" id="297496at2759"/>
<keyword evidence="3" id="KW-0633">Potassium transport</keyword>
<evidence type="ECO:0000313" key="15">
    <source>
        <dbReference type="EMBL" id="ORZ40043.1"/>
    </source>
</evidence>
<organism evidence="15 16">
    <name type="scientific">Catenaria anguillulae PL171</name>
    <dbReference type="NCBI Taxonomy" id="765915"/>
    <lineage>
        <taxon>Eukaryota</taxon>
        <taxon>Fungi</taxon>
        <taxon>Fungi incertae sedis</taxon>
        <taxon>Blastocladiomycota</taxon>
        <taxon>Blastocladiomycetes</taxon>
        <taxon>Blastocladiales</taxon>
        <taxon>Catenariaceae</taxon>
        <taxon>Catenaria</taxon>
    </lineage>
</organism>
<dbReference type="Proteomes" id="UP000193411">
    <property type="component" value="Unassembled WGS sequence"/>
</dbReference>
<feature type="compositionally biased region" description="Polar residues" evidence="11">
    <location>
        <begin position="38"/>
        <end position="53"/>
    </location>
</feature>
<comment type="subcellular location">
    <subcellularLocation>
        <location evidence="1">Membrane</location>
        <topology evidence="1">Multi-pass membrane protein</topology>
    </subcellularLocation>
</comment>
<dbReference type="SUPFAM" id="SSF51735">
    <property type="entry name" value="NAD(P)-binding Rossmann-fold domains"/>
    <property type="match status" value="1"/>
</dbReference>
<evidence type="ECO:0000256" key="3">
    <source>
        <dbReference type="ARBA" id="ARBA00022538"/>
    </source>
</evidence>
<evidence type="ECO:0000256" key="6">
    <source>
        <dbReference type="ARBA" id="ARBA00022958"/>
    </source>
</evidence>
<feature type="transmembrane region" description="Helical" evidence="12">
    <location>
        <begin position="386"/>
        <end position="406"/>
    </location>
</feature>